<dbReference type="InterPro" id="IPR007331">
    <property type="entry name" value="Htaa"/>
</dbReference>
<feature type="signal peptide" evidence="2">
    <location>
        <begin position="1"/>
        <end position="30"/>
    </location>
</feature>
<protein>
    <submittedName>
        <fullName evidence="4">Htaa protein</fullName>
    </submittedName>
</protein>
<accession>A0A8H2K5P8</accession>
<evidence type="ECO:0000313" key="4">
    <source>
        <dbReference type="EMBL" id="TQO20595.1"/>
    </source>
</evidence>
<proteinExistence type="predicted"/>
<dbReference type="Proteomes" id="UP000316560">
    <property type="component" value="Unassembled WGS sequence"/>
</dbReference>
<name>A0A8H2K5P8_9MICO</name>
<dbReference type="RefSeq" id="WP_141990895.1">
    <property type="nucleotide sequence ID" value="NZ_VFRA01000001.1"/>
</dbReference>
<evidence type="ECO:0000313" key="5">
    <source>
        <dbReference type="Proteomes" id="UP000316560"/>
    </source>
</evidence>
<sequence>MRRLSVCVLGPAALIVTALAIALTPLVGNAAEPDAADATSRAANLTLAEGSVCPVSDAEITWGVKESLRSYISGTIANGEWEVSDGASYKTPNFGWSEGTGQLDSGRGTIAFDGSLRFTGHDGILDTTLTGLEIVFDATATAHLVFDVFGTTQEGTPVDEVGVEFADIDTSGLTVAAGTATLEFAPAVLTEQGSTAFGTYPAGEELDPITVTFSATSDCMPAPQAANSDLERNAYVVVAVSALTIGAGVVYFVTRSRGSKLGPHKK</sequence>
<organism evidence="4 5">
    <name type="scientific">Rhodoglobus vestalii</name>
    <dbReference type="NCBI Taxonomy" id="193384"/>
    <lineage>
        <taxon>Bacteria</taxon>
        <taxon>Bacillati</taxon>
        <taxon>Actinomycetota</taxon>
        <taxon>Actinomycetes</taxon>
        <taxon>Micrococcales</taxon>
        <taxon>Microbacteriaceae</taxon>
        <taxon>Rhodoglobus</taxon>
    </lineage>
</organism>
<dbReference type="EMBL" id="VFRA01000001">
    <property type="protein sequence ID" value="TQO20595.1"/>
    <property type="molecule type" value="Genomic_DNA"/>
</dbReference>
<evidence type="ECO:0000256" key="1">
    <source>
        <dbReference type="SAM" id="Phobius"/>
    </source>
</evidence>
<keyword evidence="1" id="KW-0812">Transmembrane</keyword>
<evidence type="ECO:0000256" key="2">
    <source>
        <dbReference type="SAM" id="SignalP"/>
    </source>
</evidence>
<keyword evidence="2" id="KW-0732">Signal</keyword>
<feature type="chain" id="PRO_5034865136" evidence="2">
    <location>
        <begin position="31"/>
        <end position="266"/>
    </location>
</feature>
<feature type="domain" description="Htaa" evidence="3">
    <location>
        <begin position="58"/>
        <end position="212"/>
    </location>
</feature>
<keyword evidence="1" id="KW-0472">Membrane</keyword>
<keyword evidence="1" id="KW-1133">Transmembrane helix</keyword>
<feature type="transmembrane region" description="Helical" evidence="1">
    <location>
        <begin position="234"/>
        <end position="253"/>
    </location>
</feature>
<dbReference type="Pfam" id="PF04213">
    <property type="entry name" value="HtaA"/>
    <property type="match status" value="1"/>
</dbReference>
<evidence type="ECO:0000259" key="3">
    <source>
        <dbReference type="Pfam" id="PF04213"/>
    </source>
</evidence>
<dbReference type="OrthoDB" id="7210788at2"/>
<gene>
    <name evidence="4" type="ORF">FB472_2233</name>
</gene>
<reference evidence="4 5" key="1">
    <citation type="submission" date="2019-06" db="EMBL/GenBank/DDBJ databases">
        <title>Sequencing the genomes of 1000 actinobacteria strains.</title>
        <authorList>
            <person name="Klenk H.-P."/>
        </authorList>
    </citation>
    <scope>NUCLEOTIDE SEQUENCE [LARGE SCALE GENOMIC DNA]</scope>
    <source>
        <strain evidence="4 5">DSM 21947</strain>
    </source>
</reference>
<keyword evidence="5" id="KW-1185">Reference proteome</keyword>
<dbReference type="AlphaFoldDB" id="A0A8H2K5P8"/>
<comment type="caution">
    <text evidence="4">The sequence shown here is derived from an EMBL/GenBank/DDBJ whole genome shotgun (WGS) entry which is preliminary data.</text>
</comment>